<organism evidence="1 2">
    <name type="scientific">Candidatus Eisenbergiella merdavium</name>
    <dbReference type="NCBI Taxonomy" id="2838551"/>
    <lineage>
        <taxon>Bacteria</taxon>
        <taxon>Bacillati</taxon>
        <taxon>Bacillota</taxon>
        <taxon>Clostridia</taxon>
        <taxon>Lachnospirales</taxon>
        <taxon>Lachnospiraceae</taxon>
        <taxon>Eisenbergiella</taxon>
    </lineage>
</organism>
<dbReference type="EMBL" id="DWWS01000021">
    <property type="protein sequence ID" value="HJC23163.1"/>
    <property type="molecule type" value="Genomic_DNA"/>
</dbReference>
<gene>
    <name evidence="1" type="ORF">H9761_05590</name>
</gene>
<reference evidence="1" key="2">
    <citation type="submission" date="2021-04" db="EMBL/GenBank/DDBJ databases">
        <authorList>
            <person name="Gilroy R."/>
        </authorList>
    </citation>
    <scope>NUCLEOTIDE SEQUENCE</scope>
    <source>
        <strain evidence="1">USAMLcec2-132</strain>
    </source>
</reference>
<reference evidence="1" key="1">
    <citation type="journal article" date="2021" name="PeerJ">
        <title>Extensive microbial diversity within the chicken gut microbiome revealed by metagenomics and culture.</title>
        <authorList>
            <person name="Gilroy R."/>
            <person name="Ravi A."/>
            <person name="Getino M."/>
            <person name="Pursley I."/>
            <person name="Horton D.L."/>
            <person name="Alikhan N.F."/>
            <person name="Baker D."/>
            <person name="Gharbi K."/>
            <person name="Hall N."/>
            <person name="Watson M."/>
            <person name="Adriaenssens E.M."/>
            <person name="Foster-Nyarko E."/>
            <person name="Jarju S."/>
            <person name="Secka A."/>
            <person name="Antonio M."/>
            <person name="Oren A."/>
            <person name="Chaudhuri R.R."/>
            <person name="La Ragione R."/>
            <person name="Hildebrand F."/>
            <person name="Pallen M.J."/>
        </authorList>
    </citation>
    <scope>NUCLEOTIDE SEQUENCE</scope>
    <source>
        <strain evidence="1">USAMLcec2-132</strain>
    </source>
</reference>
<dbReference type="Proteomes" id="UP000823891">
    <property type="component" value="Unassembled WGS sequence"/>
</dbReference>
<sequence length="67" mass="7681">MTQLGRLYEKEKIEYGNQKAEAATKKVTKEFVLKMLEEQYDIVSIMKITGLTEDEITGLQQEEPATV</sequence>
<proteinExistence type="predicted"/>
<comment type="caution">
    <text evidence="1">The sequence shown here is derived from an EMBL/GenBank/DDBJ whole genome shotgun (WGS) entry which is preliminary data.</text>
</comment>
<name>A0A9D2NDK6_9FIRM</name>
<protein>
    <submittedName>
        <fullName evidence="1">Uncharacterized protein</fullName>
    </submittedName>
</protein>
<evidence type="ECO:0000313" key="1">
    <source>
        <dbReference type="EMBL" id="HJC23163.1"/>
    </source>
</evidence>
<accession>A0A9D2NDK6</accession>
<dbReference type="AlphaFoldDB" id="A0A9D2NDK6"/>
<evidence type="ECO:0000313" key="2">
    <source>
        <dbReference type="Proteomes" id="UP000823891"/>
    </source>
</evidence>